<dbReference type="PANTHER" id="PTHR12526:SF600">
    <property type="entry name" value="GLYCOSYL TRANSFERASE GROUP 1"/>
    <property type="match status" value="1"/>
</dbReference>
<dbReference type="Gene3D" id="3.40.50.2000">
    <property type="entry name" value="Glycogen Phosphorylase B"/>
    <property type="match status" value="2"/>
</dbReference>
<dbReference type="AlphaFoldDB" id="A0A1G1YW10"/>
<dbReference type="Pfam" id="PF13692">
    <property type="entry name" value="Glyco_trans_1_4"/>
    <property type="match status" value="1"/>
</dbReference>
<evidence type="ECO:0000313" key="2">
    <source>
        <dbReference type="Proteomes" id="UP000178179"/>
    </source>
</evidence>
<sequence>MKLVYISQEPPYPPYLDGGRLIHYQYTKNLSRKMGNKFEYHYFFDPKEGDYLNEVRKEVSPNAKAHPLTLGQMKTNLAKYLLGIPIKNLIKPNLDKETVLVIDGFGLAWLGGAIKHNPTIYFPHDSFSLFYQSLASGTKNLLGKWLYLLIGVGVSAIERKASHLYEKILLVSLADAKVFSRFGGKAAVLTNGVDSDFFKLSKKTGLPHPPRVVFSGVMDYQPNVDAVVWFCYKVLPLIQKNVPSTEFFVVGRRPTPKVRALSRTKGVKVTGEVEEIQSYLQQSDVFVAPMVSGAGIKNKVLQALSMERPIVATLLGRSGIENTPAIVDAVSAEEFAGEVVRLLQSPARRSKLGAVGRKFVLKRYSWDHSTSALVKIARETLEKLSS</sequence>
<proteinExistence type="predicted"/>
<dbReference type="CDD" id="cd03801">
    <property type="entry name" value="GT4_PimA-like"/>
    <property type="match status" value="1"/>
</dbReference>
<protein>
    <recommendedName>
        <fullName evidence="3">Glycosyltransferase subfamily 4-like N-terminal domain-containing protein</fullName>
    </recommendedName>
</protein>
<dbReference type="GO" id="GO:0016757">
    <property type="term" value="F:glycosyltransferase activity"/>
    <property type="evidence" value="ECO:0007669"/>
    <property type="project" value="TreeGrafter"/>
</dbReference>
<name>A0A1G1YW10_9BACT</name>
<evidence type="ECO:0008006" key="3">
    <source>
        <dbReference type="Google" id="ProtNLM"/>
    </source>
</evidence>
<dbReference type="SUPFAM" id="SSF53756">
    <property type="entry name" value="UDP-Glycosyltransferase/glycogen phosphorylase"/>
    <property type="match status" value="1"/>
</dbReference>
<evidence type="ECO:0000313" key="1">
    <source>
        <dbReference type="EMBL" id="OGY56419.1"/>
    </source>
</evidence>
<organism evidence="1 2">
    <name type="scientific">Candidatus Colwellbacteria bacterium GWA2_46_10</name>
    <dbReference type="NCBI Taxonomy" id="1797684"/>
    <lineage>
        <taxon>Bacteria</taxon>
        <taxon>Candidatus Colwelliibacteriota</taxon>
    </lineage>
</organism>
<dbReference type="Proteomes" id="UP000178179">
    <property type="component" value="Unassembled WGS sequence"/>
</dbReference>
<reference evidence="1 2" key="1">
    <citation type="journal article" date="2016" name="Nat. Commun.">
        <title>Thousands of microbial genomes shed light on interconnected biogeochemical processes in an aquifer system.</title>
        <authorList>
            <person name="Anantharaman K."/>
            <person name="Brown C.T."/>
            <person name="Hug L.A."/>
            <person name="Sharon I."/>
            <person name="Castelle C.J."/>
            <person name="Probst A.J."/>
            <person name="Thomas B.C."/>
            <person name="Singh A."/>
            <person name="Wilkins M.J."/>
            <person name="Karaoz U."/>
            <person name="Brodie E.L."/>
            <person name="Williams K.H."/>
            <person name="Hubbard S.S."/>
            <person name="Banfield J.F."/>
        </authorList>
    </citation>
    <scope>NUCLEOTIDE SEQUENCE [LARGE SCALE GENOMIC DNA]</scope>
</reference>
<gene>
    <name evidence="1" type="ORF">A2119_02155</name>
</gene>
<comment type="caution">
    <text evidence="1">The sequence shown here is derived from an EMBL/GenBank/DDBJ whole genome shotgun (WGS) entry which is preliminary data.</text>
</comment>
<accession>A0A1G1YW10</accession>
<dbReference type="EMBL" id="MHIS01000015">
    <property type="protein sequence ID" value="OGY56419.1"/>
    <property type="molecule type" value="Genomic_DNA"/>
</dbReference>
<dbReference type="PANTHER" id="PTHR12526">
    <property type="entry name" value="GLYCOSYLTRANSFERASE"/>
    <property type="match status" value="1"/>
</dbReference>